<organism evidence="1 2">
    <name type="scientific">Oldenlandia corymbosa var. corymbosa</name>
    <dbReference type="NCBI Taxonomy" id="529605"/>
    <lineage>
        <taxon>Eukaryota</taxon>
        <taxon>Viridiplantae</taxon>
        <taxon>Streptophyta</taxon>
        <taxon>Embryophyta</taxon>
        <taxon>Tracheophyta</taxon>
        <taxon>Spermatophyta</taxon>
        <taxon>Magnoliopsida</taxon>
        <taxon>eudicotyledons</taxon>
        <taxon>Gunneridae</taxon>
        <taxon>Pentapetalae</taxon>
        <taxon>asterids</taxon>
        <taxon>lamiids</taxon>
        <taxon>Gentianales</taxon>
        <taxon>Rubiaceae</taxon>
        <taxon>Rubioideae</taxon>
        <taxon>Spermacoceae</taxon>
        <taxon>Hedyotis-Oldenlandia complex</taxon>
        <taxon>Oldenlandia</taxon>
    </lineage>
</organism>
<sequence length="102" mass="11163">MTTDTVVDHNQLAIVPYRQLAIVPYRGGRSIFSVDDNHFNDDLRAKAEVGIATFAAVPKAEDSLCSNIKDKFAGDEVPYTRRPKGTTTLAFICKDGVMVAIC</sequence>
<evidence type="ECO:0000313" key="2">
    <source>
        <dbReference type="Proteomes" id="UP001161247"/>
    </source>
</evidence>
<accession>A0AAV1DJM0</accession>
<name>A0AAV1DJM0_OLDCO</name>
<reference evidence="1" key="1">
    <citation type="submission" date="2023-03" db="EMBL/GenBank/DDBJ databases">
        <authorList>
            <person name="Julca I."/>
        </authorList>
    </citation>
    <scope>NUCLEOTIDE SEQUENCE</scope>
</reference>
<dbReference type="AlphaFoldDB" id="A0AAV1DJM0"/>
<proteinExistence type="predicted"/>
<dbReference type="Proteomes" id="UP001161247">
    <property type="component" value="Chromosome 5"/>
</dbReference>
<gene>
    <name evidence="1" type="ORF">OLC1_LOCUS15419</name>
</gene>
<keyword evidence="2" id="KW-1185">Reference proteome</keyword>
<protein>
    <submittedName>
        <fullName evidence="1">OLC1v1006277C1</fullName>
    </submittedName>
</protein>
<dbReference type="EMBL" id="OX459122">
    <property type="protein sequence ID" value="CAI9107012.1"/>
    <property type="molecule type" value="Genomic_DNA"/>
</dbReference>
<evidence type="ECO:0000313" key="1">
    <source>
        <dbReference type="EMBL" id="CAI9107012.1"/>
    </source>
</evidence>